<dbReference type="PANTHER" id="PTHR30303:SF4">
    <property type="entry name" value="HYDROGENASE EXPRESSION_FORMATION PROTEIN HYPE"/>
    <property type="match status" value="1"/>
</dbReference>
<dbReference type="InterPro" id="IPR010918">
    <property type="entry name" value="PurM-like_C_dom"/>
</dbReference>
<reference evidence="5 6" key="1">
    <citation type="submission" date="2018-01" db="EMBL/GenBank/DDBJ databases">
        <authorList>
            <person name="Gaut B.S."/>
            <person name="Morton B.R."/>
            <person name="Clegg M.T."/>
            <person name="Duvall M.R."/>
        </authorList>
    </citation>
    <scope>NUCLEOTIDE SEQUENCE [LARGE SCALE GENOMIC DNA]</scope>
    <source>
        <strain evidence="5">GP69</strain>
    </source>
</reference>
<feature type="coiled-coil region" evidence="2">
    <location>
        <begin position="108"/>
        <end position="135"/>
    </location>
</feature>
<sequence>MKTGKVPENVLKRSVLRQIKTKRREVLCGAGIGVDCATFSFPGEGEIVSCVQEAALVPAGMPGCAGGFPGTFMTMAALIQKCVNNLAAGGGRTAAVLISLMMPESSEESELRMLMAEAEEKCRELSLQIAGGQTRIAEAVSLPVATVTGIGRKWEVSAVPGDARPGQDIVISKWVGLEGTAYLAGRHREKLLRRYPAWFVEEAEHFGRYLSIVTEAQVAVKQGATLMHDASEGGIFGALWELAERAGVGLTVDMRGLPLRQETVEVCECCGANPYELLSGGCLIMISSDGPGLTAALEMAGVPAVTVGKITDSNDRILLNGEEIRYLDRPKSDSMLPLFRQDTEL</sequence>
<evidence type="ECO:0000259" key="3">
    <source>
        <dbReference type="Pfam" id="PF00586"/>
    </source>
</evidence>
<keyword evidence="6" id="KW-1185">Reference proteome</keyword>
<organism evidence="5 6">
    <name type="scientific">Acetatifactor muris</name>
    <dbReference type="NCBI Taxonomy" id="879566"/>
    <lineage>
        <taxon>Bacteria</taxon>
        <taxon>Bacillati</taxon>
        <taxon>Bacillota</taxon>
        <taxon>Clostridia</taxon>
        <taxon>Lachnospirales</taxon>
        <taxon>Lachnospiraceae</taxon>
        <taxon>Acetatifactor</taxon>
    </lineage>
</organism>
<dbReference type="EMBL" id="OFSM01000008">
    <property type="protein sequence ID" value="SOY29088.1"/>
    <property type="molecule type" value="Genomic_DNA"/>
</dbReference>
<evidence type="ECO:0000313" key="6">
    <source>
        <dbReference type="Proteomes" id="UP000236311"/>
    </source>
</evidence>
<dbReference type="AlphaFoldDB" id="A0A2K4ZF66"/>
<dbReference type="InterPro" id="IPR011854">
    <property type="entry name" value="HypE"/>
</dbReference>
<name>A0A2K4ZF66_9FIRM</name>
<feature type="domain" description="PurM-like C-terminal" evidence="4">
    <location>
        <begin position="164"/>
        <end position="314"/>
    </location>
</feature>
<evidence type="ECO:0000313" key="5">
    <source>
        <dbReference type="EMBL" id="SOY29088.1"/>
    </source>
</evidence>
<evidence type="ECO:0000256" key="2">
    <source>
        <dbReference type="SAM" id="Coils"/>
    </source>
</evidence>
<accession>A0A2K4ZF66</accession>
<proteinExistence type="inferred from homology"/>
<dbReference type="RefSeq" id="WP_103239208.1">
    <property type="nucleotide sequence ID" value="NZ_JANJZD010000007.1"/>
</dbReference>
<dbReference type="Pfam" id="PF02769">
    <property type="entry name" value="AIRS_C"/>
    <property type="match status" value="1"/>
</dbReference>
<dbReference type="Proteomes" id="UP000236311">
    <property type="component" value="Unassembled WGS sequence"/>
</dbReference>
<dbReference type="GO" id="GO:0051604">
    <property type="term" value="P:protein maturation"/>
    <property type="evidence" value="ECO:0007669"/>
    <property type="project" value="TreeGrafter"/>
</dbReference>
<evidence type="ECO:0000256" key="1">
    <source>
        <dbReference type="ARBA" id="ARBA00006243"/>
    </source>
</evidence>
<evidence type="ECO:0000259" key="4">
    <source>
        <dbReference type="Pfam" id="PF02769"/>
    </source>
</evidence>
<feature type="domain" description="PurM-like N-terminal" evidence="3">
    <location>
        <begin position="78"/>
        <end position="151"/>
    </location>
</feature>
<dbReference type="PANTHER" id="PTHR30303">
    <property type="entry name" value="HYDROGENASE ISOENZYMES FORMATION PROTEIN HYPE"/>
    <property type="match status" value="1"/>
</dbReference>
<dbReference type="OrthoDB" id="153904at2"/>
<keyword evidence="2" id="KW-0175">Coiled coil</keyword>
<dbReference type="SUPFAM" id="SSF56042">
    <property type="entry name" value="PurM C-terminal domain-like"/>
    <property type="match status" value="1"/>
</dbReference>
<dbReference type="InterPro" id="IPR036676">
    <property type="entry name" value="PurM-like_C_sf"/>
</dbReference>
<gene>
    <name evidence="5" type="primary">hypE</name>
    <name evidence="5" type="ORF">AMURIS_01803</name>
</gene>
<dbReference type="Gene3D" id="3.90.650.10">
    <property type="entry name" value="PurM-like C-terminal domain"/>
    <property type="match status" value="1"/>
</dbReference>
<comment type="similarity">
    <text evidence="1">Belongs to the HypE family.</text>
</comment>
<dbReference type="InterPro" id="IPR016188">
    <property type="entry name" value="PurM-like_N"/>
</dbReference>
<dbReference type="InterPro" id="IPR036921">
    <property type="entry name" value="PurM-like_N_sf"/>
</dbReference>
<dbReference type="SUPFAM" id="SSF55326">
    <property type="entry name" value="PurM N-terminal domain-like"/>
    <property type="match status" value="1"/>
</dbReference>
<dbReference type="Gene3D" id="3.30.1330.10">
    <property type="entry name" value="PurM-like, N-terminal domain"/>
    <property type="match status" value="1"/>
</dbReference>
<dbReference type="Pfam" id="PF00586">
    <property type="entry name" value="AIRS"/>
    <property type="match status" value="1"/>
</dbReference>
<protein>
    <submittedName>
        <fullName evidence="5">Hydrogenase expression/formation protein HypE</fullName>
    </submittedName>
</protein>